<name>A0A672L0V9_SINGR</name>
<dbReference type="Ensembl" id="ENSSGRT00000018077.1">
    <property type="protein sequence ID" value="ENSSGRP00000016717.1"/>
    <property type="gene ID" value="ENSSGRG00000010179.1"/>
</dbReference>
<organism evidence="1 2">
    <name type="scientific">Sinocyclocheilus grahami</name>
    <name type="common">Dianchi golden-line fish</name>
    <name type="synonym">Barbus grahami</name>
    <dbReference type="NCBI Taxonomy" id="75366"/>
    <lineage>
        <taxon>Eukaryota</taxon>
        <taxon>Metazoa</taxon>
        <taxon>Chordata</taxon>
        <taxon>Craniata</taxon>
        <taxon>Vertebrata</taxon>
        <taxon>Euteleostomi</taxon>
        <taxon>Actinopterygii</taxon>
        <taxon>Neopterygii</taxon>
        <taxon>Teleostei</taxon>
        <taxon>Ostariophysi</taxon>
        <taxon>Cypriniformes</taxon>
        <taxon>Cyprinidae</taxon>
        <taxon>Cyprininae</taxon>
        <taxon>Sinocyclocheilus</taxon>
    </lineage>
</organism>
<sequence>MTCKRYETQSRGFKQDLMYDSALLALVCMPICRSTTCLAQRPSFRSTISRSVCDSEEKLQPHYLLSKRTQATFFFVSFQKHPEPFFALARELYPGQFKPFPYPFDLSGLISAN</sequence>
<reference evidence="1" key="2">
    <citation type="submission" date="2025-09" db="UniProtKB">
        <authorList>
            <consortium name="Ensembl"/>
        </authorList>
    </citation>
    <scope>IDENTIFICATION</scope>
</reference>
<dbReference type="Proteomes" id="UP000472262">
    <property type="component" value="Unassembled WGS sequence"/>
</dbReference>
<evidence type="ECO:0000313" key="1">
    <source>
        <dbReference type="Ensembl" id="ENSSGRP00000016717.1"/>
    </source>
</evidence>
<proteinExistence type="predicted"/>
<dbReference type="AlphaFoldDB" id="A0A672L0V9"/>
<dbReference type="InParanoid" id="A0A672L0V9"/>
<reference evidence="1" key="1">
    <citation type="submission" date="2025-08" db="UniProtKB">
        <authorList>
            <consortium name="Ensembl"/>
        </authorList>
    </citation>
    <scope>IDENTIFICATION</scope>
</reference>
<keyword evidence="2" id="KW-1185">Reference proteome</keyword>
<protein>
    <submittedName>
        <fullName evidence="1">Uncharacterized protein</fullName>
    </submittedName>
</protein>
<evidence type="ECO:0000313" key="2">
    <source>
        <dbReference type="Proteomes" id="UP000472262"/>
    </source>
</evidence>
<accession>A0A672L0V9</accession>